<sequence length="213" mass="23946">MFGNIASALLWPAMSMPVPTMSTQPGWFFPPTQVPTWTNLFTTPSSQHVHTPIPATPSSQVFIATPNSVSDNTWYPDSGATHHLTNSTTSLTDSTSYKGHGNTWDNQVMFEFFPKGCQLVVADVWGPAPIFANGFRYYVAFTDACTRYTWLYFLRKKSEVVSIFPVFHRLVERMLGCKLLELQTDGGGEFQGLRWYLAQQGIMHRITCPYTSA</sequence>
<dbReference type="InterPro" id="IPR039537">
    <property type="entry name" value="Retrotran_Ty1/copia-like"/>
</dbReference>
<dbReference type="AlphaFoldDB" id="A0A9D3VW94"/>
<dbReference type="InterPro" id="IPR036397">
    <property type="entry name" value="RNaseH_sf"/>
</dbReference>
<evidence type="ECO:0000313" key="4">
    <source>
        <dbReference type="Proteomes" id="UP000828251"/>
    </source>
</evidence>
<reference evidence="3 4" key="1">
    <citation type="journal article" date="2021" name="Plant Biotechnol. J.">
        <title>Multi-omics assisted identification of the key and species-specific regulatory components of drought-tolerant mechanisms in Gossypium stocksii.</title>
        <authorList>
            <person name="Yu D."/>
            <person name="Ke L."/>
            <person name="Zhang D."/>
            <person name="Wu Y."/>
            <person name="Sun Y."/>
            <person name="Mei J."/>
            <person name="Sun J."/>
            <person name="Sun Y."/>
        </authorList>
    </citation>
    <scope>NUCLEOTIDE SEQUENCE [LARGE SCALE GENOMIC DNA]</scope>
    <source>
        <strain evidence="4">cv. E1</strain>
        <tissue evidence="3">Leaf</tissue>
    </source>
</reference>
<comment type="caution">
    <text evidence="3">The sequence shown here is derived from an EMBL/GenBank/DDBJ whole genome shotgun (WGS) entry which is preliminary data.</text>
</comment>
<dbReference type="PANTHER" id="PTHR42648">
    <property type="entry name" value="TRANSPOSASE, PUTATIVE-RELATED"/>
    <property type="match status" value="1"/>
</dbReference>
<evidence type="ECO:0000259" key="2">
    <source>
        <dbReference type="PROSITE" id="PS50994"/>
    </source>
</evidence>
<keyword evidence="1" id="KW-0732">Signal</keyword>
<accession>A0A9D3VW94</accession>
<dbReference type="Proteomes" id="UP000828251">
    <property type="component" value="Unassembled WGS sequence"/>
</dbReference>
<feature type="domain" description="Integrase catalytic" evidence="2">
    <location>
        <begin position="110"/>
        <end position="213"/>
    </location>
</feature>
<dbReference type="OrthoDB" id="1002575at2759"/>
<dbReference type="SUPFAM" id="SSF53098">
    <property type="entry name" value="Ribonuclease H-like"/>
    <property type="match status" value="1"/>
</dbReference>
<dbReference type="GO" id="GO:0015074">
    <property type="term" value="P:DNA integration"/>
    <property type="evidence" value="ECO:0007669"/>
    <property type="project" value="InterPro"/>
</dbReference>
<evidence type="ECO:0000256" key="1">
    <source>
        <dbReference type="SAM" id="SignalP"/>
    </source>
</evidence>
<gene>
    <name evidence="3" type="ORF">J1N35_014060</name>
</gene>
<feature type="chain" id="PRO_5038679910" description="Integrase catalytic domain-containing protein" evidence="1">
    <location>
        <begin position="16"/>
        <end position="213"/>
    </location>
</feature>
<name>A0A9D3VW94_9ROSI</name>
<evidence type="ECO:0000313" key="3">
    <source>
        <dbReference type="EMBL" id="KAH1097139.1"/>
    </source>
</evidence>
<dbReference type="GO" id="GO:0003676">
    <property type="term" value="F:nucleic acid binding"/>
    <property type="evidence" value="ECO:0007669"/>
    <property type="project" value="InterPro"/>
</dbReference>
<organism evidence="3 4">
    <name type="scientific">Gossypium stocksii</name>
    <dbReference type="NCBI Taxonomy" id="47602"/>
    <lineage>
        <taxon>Eukaryota</taxon>
        <taxon>Viridiplantae</taxon>
        <taxon>Streptophyta</taxon>
        <taxon>Embryophyta</taxon>
        <taxon>Tracheophyta</taxon>
        <taxon>Spermatophyta</taxon>
        <taxon>Magnoliopsida</taxon>
        <taxon>eudicotyledons</taxon>
        <taxon>Gunneridae</taxon>
        <taxon>Pentapetalae</taxon>
        <taxon>rosids</taxon>
        <taxon>malvids</taxon>
        <taxon>Malvales</taxon>
        <taxon>Malvaceae</taxon>
        <taxon>Malvoideae</taxon>
        <taxon>Gossypium</taxon>
    </lineage>
</organism>
<keyword evidence="4" id="KW-1185">Reference proteome</keyword>
<dbReference type="Gene3D" id="3.30.420.10">
    <property type="entry name" value="Ribonuclease H-like superfamily/Ribonuclease H"/>
    <property type="match status" value="1"/>
</dbReference>
<dbReference type="Pfam" id="PF00665">
    <property type="entry name" value="rve"/>
    <property type="match status" value="1"/>
</dbReference>
<dbReference type="InterPro" id="IPR012337">
    <property type="entry name" value="RNaseH-like_sf"/>
</dbReference>
<dbReference type="InterPro" id="IPR001584">
    <property type="entry name" value="Integrase_cat-core"/>
</dbReference>
<dbReference type="EMBL" id="JAIQCV010000005">
    <property type="protein sequence ID" value="KAH1097139.1"/>
    <property type="molecule type" value="Genomic_DNA"/>
</dbReference>
<dbReference type="PROSITE" id="PS50994">
    <property type="entry name" value="INTEGRASE"/>
    <property type="match status" value="1"/>
</dbReference>
<proteinExistence type="predicted"/>
<protein>
    <recommendedName>
        <fullName evidence="2">Integrase catalytic domain-containing protein</fullName>
    </recommendedName>
</protein>
<feature type="signal peptide" evidence="1">
    <location>
        <begin position="1"/>
        <end position="15"/>
    </location>
</feature>
<dbReference type="PANTHER" id="PTHR42648:SF26">
    <property type="entry name" value="INTEGRASE CATALYTIC DOMAIN-CONTAINING PROTEIN"/>
    <property type="match status" value="1"/>
</dbReference>